<keyword evidence="2" id="KW-0521">NADP</keyword>
<dbReference type="SUPFAM" id="SSF51735">
    <property type="entry name" value="NAD(P)-binding Rossmann-fold domains"/>
    <property type="match status" value="1"/>
</dbReference>
<dbReference type="SMART" id="SM00822">
    <property type="entry name" value="PKS_KR"/>
    <property type="match status" value="1"/>
</dbReference>
<evidence type="ECO:0000256" key="2">
    <source>
        <dbReference type="ARBA" id="ARBA00022857"/>
    </source>
</evidence>
<dbReference type="FunFam" id="3.40.50.720:FF:000084">
    <property type="entry name" value="Short-chain dehydrogenase reductase"/>
    <property type="match status" value="1"/>
</dbReference>
<dbReference type="PANTHER" id="PTHR42760:SF83">
    <property type="entry name" value="(3R)-3-HYDROXYACYL-COA DEHYDROGENASE"/>
    <property type="match status" value="1"/>
</dbReference>
<gene>
    <name evidence="5" type="ORF">PDIGIT_LOCUS6838</name>
</gene>
<accession>A0A9W4UDM6</accession>
<dbReference type="InterPro" id="IPR002347">
    <property type="entry name" value="SDR_fam"/>
</dbReference>
<sequence>MSYSFQDKVVLITGAGSGIGRATAIKMASLSATLALCDLNYDALEETSRLCKGSPTTPLLADVDVSSVQEVTQFLTQTLAKHNALHHIFNCAGVNPTSMPLESTPDSYWDKLMSVNLKGVFNVTRAAIPHLSRGASFVNVSSISGVRASAQQAVYCATKFGLIGFSKCMALELGPRGIRTNVVAPGFIDTPTNAGVVKGGDAVESMRKGNALKRLGTAEEVADVVAFLFSDDARYMNGSVVEVDGMIGASADVDVDVSVGASK</sequence>
<dbReference type="PANTHER" id="PTHR42760">
    <property type="entry name" value="SHORT-CHAIN DEHYDROGENASES/REDUCTASES FAMILY MEMBER"/>
    <property type="match status" value="1"/>
</dbReference>
<dbReference type="PROSITE" id="PS00061">
    <property type="entry name" value="ADH_SHORT"/>
    <property type="match status" value="1"/>
</dbReference>
<dbReference type="GO" id="GO:0048038">
    <property type="term" value="F:quinone binding"/>
    <property type="evidence" value="ECO:0007669"/>
    <property type="project" value="TreeGrafter"/>
</dbReference>
<keyword evidence="6" id="KW-1185">Reference proteome</keyword>
<comment type="similarity">
    <text evidence="1">Belongs to the short-chain dehydrogenases/reductases (SDR) family.</text>
</comment>
<dbReference type="AlphaFoldDB" id="A0A9W4UDM6"/>
<dbReference type="InterPro" id="IPR036291">
    <property type="entry name" value="NAD(P)-bd_dom_sf"/>
</dbReference>
<protein>
    <recommendedName>
        <fullName evidence="4">Ketoreductase domain-containing protein</fullName>
    </recommendedName>
</protein>
<feature type="domain" description="Ketoreductase" evidence="4">
    <location>
        <begin position="8"/>
        <end position="191"/>
    </location>
</feature>
<evidence type="ECO:0000256" key="3">
    <source>
        <dbReference type="ARBA" id="ARBA00023002"/>
    </source>
</evidence>
<dbReference type="EMBL" id="CAOQHR010000004">
    <property type="protein sequence ID" value="CAI6333789.1"/>
    <property type="molecule type" value="Genomic_DNA"/>
</dbReference>
<organism evidence="5 6">
    <name type="scientific">Periconia digitata</name>
    <dbReference type="NCBI Taxonomy" id="1303443"/>
    <lineage>
        <taxon>Eukaryota</taxon>
        <taxon>Fungi</taxon>
        <taxon>Dikarya</taxon>
        <taxon>Ascomycota</taxon>
        <taxon>Pezizomycotina</taxon>
        <taxon>Dothideomycetes</taxon>
        <taxon>Pleosporomycetidae</taxon>
        <taxon>Pleosporales</taxon>
        <taxon>Massarineae</taxon>
        <taxon>Periconiaceae</taxon>
        <taxon>Periconia</taxon>
    </lineage>
</organism>
<dbReference type="InterPro" id="IPR057326">
    <property type="entry name" value="KR_dom"/>
</dbReference>
<name>A0A9W4UDM6_9PLEO</name>
<dbReference type="Pfam" id="PF13561">
    <property type="entry name" value="adh_short_C2"/>
    <property type="match status" value="1"/>
</dbReference>
<evidence type="ECO:0000256" key="1">
    <source>
        <dbReference type="ARBA" id="ARBA00006484"/>
    </source>
</evidence>
<dbReference type="GO" id="GO:0016616">
    <property type="term" value="F:oxidoreductase activity, acting on the CH-OH group of donors, NAD or NADP as acceptor"/>
    <property type="evidence" value="ECO:0007669"/>
    <property type="project" value="UniProtKB-ARBA"/>
</dbReference>
<evidence type="ECO:0000259" key="4">
    <source>
        <dbReference type="SMART" id="SM00822"/>
    </source>
</evidence>
<dbReference type="Proteomes" id="UP001152607">
    <property type="component" value="Unassembled WGS sequence"/>
</dbReference>
<comment type="caution">
    <text evidence="5">The sequence shown here is derived from an EMBL/GenBank/DDBJ whole genome shotgun (WGS) entry which is preliminary data.</text>
</comment>
<dbReference type="InterPro" id="IPR020904">
    <property type="entry name" value="Sc_DH/Rdtase_CS"/>
</dbReference>
<evidence type="ECO:0000313" key="5">
    <source>
        <dbReference type="EMBL" id="CAI6333789.1"/>
    </source>
</evidence>
<dbReference type="OrthoDB" id="1669814at2759"/>
<keyword evidence="3" id="KW-0560">Oxidoreductase</keyword>
<dbReference type="GO" id="GO:0006633">
    <property type="term" value="P:fatty acid biosynthetic process"/>
    <property type="evidence" value="ECO:0007669"/>
    <property type="project" value="TreeGrafter"/>
</dbReference>
<dbReference type="CDD" id="cd05233">
    <property type="entry name" value="SDR_c"/>
    <property type="match status" value="1"/>
</dbReference>
<dbReference type="Gene3D" id="3.40.50.720">
    <property type="entry name" value="NAD(P)-binding Rossmann-like Domain"/>
    <property type="match status" value="1"/>
</dbReference>
<proteinExistence type="inferred from homology"/>
<dbReference type="PRINTS" id="PR00080">
    <property type="entry name" value="SDRFAMILY"/>
</dbReference>
<dbReference type="PRINTS" id="PR00081">
    <property type="entry name" value="GDHRDH"/>
</dbReference>
<evidence type="ECO:0000313" key="6">
    <source>
        <dbReference type="Proteomes" id="UP001152607"/>
    </source>
</evidence>
<reference evidence="5" key="1">
    <citation type="submission" date="2023-01" db="EMBL/GenBank/DDBJ databases">
        <authorList>
            <person name="Van Ghelder C."/>
            <person name="Rancurel C."/>
        </authorList>
    </citation>
    <scope>NUCLEOTIDE SEQUENCE</scope>
    <source>
        <strain evidence="5">CNCM I-4278</strain>
    </source>
</reference>